<comment type="caution">
    <text evidence="3">The sequence shown here is derived from an EMBL/GenBank/DDBJ whole genome shotgun (WGS) entry which is preliminary data.</text>
</comment>
<evidence type="ECO:0000313" key="3">
    <source>
        <dbReference type="EMBL" id="OTN94933.1"/>
    </source>
</evidence>
<dbReference type="RefSeq" id="WP_086323234.1">
    <property type="nucleotide sequence ID" value="NZ_NGKW01000002.1"/>
</dbReference>
<dbReference type="EMBL" id="NGKW01000002">
    <property type="protein sequence ID" value="OTN94933.1"/>
    <property type="molecule type" value="Genomic_DNA"/>
</dbReference>
<dbReference type="InterPro" id="IPR027954">
    <property type="entry name" value="Transcobalamin-like_C"/>
</dbReference>
<dbReference type="AlphaFoldDB" id="A0A242BHE8"/>
<evidence type="ECO:0000313" key="4">
    <source>
        <dbReference type="Proteomes" id="UP000194885"/>
    </source>
</evidence>
<reference evidence="3 4" key="1">
    <citation type="submission" date="2017-05" db="EMBL/GenBank/DDBJ databases">
        <title>The Genome Sequence of Enterococcus faecium 7H8_DIV0219.</title>
        <authorList>
            <consortium name="The Broad Institute Genomics Platform"/>
            <consortium name="The Broad Institute Genomic Center for Infectious Diseases"/>
            <person name="Earl A."/>
            <person name="Manson A."/>
            <person name="Schwartman J."/>
            <person name="Gilmore M."/>
            <person name="Abouelleil A."/>
            <person name="Cao P."/>
            <person name="Chapman S."/>
            <person name="Cusick C."/>
            <person name="Shea T."/>
            <person name="Young S."/>
            <person name="Neafsey D."/>
            <person name="Nusbaum C."/>
            <person name="Birren B."/>
        </authorList>
    </citation>
    <scope>NUCLEOTIDE SEQUENCE [LARGE SCALE GENOMIC DNA]</scope>
    <source>
        <strain evidence="3 4">7H8_DIV0219</strain>
    </source>
</reference>
<proteinExistence type="predicted"/>
<evidence type="ECO:0000259" key="2">
    <source>
        <dbReference type="Pfam" id="PF14478"/>
    </source>
</evidence>
<dbReference type="Proteomes" id="UP000194885">
    <property type="component" value="Unassembled WGS sequence"/>
</dbReference>
<dbReference type="Pfam" id="PF14478">
    <property type="entry name" value="DUF4430"/>
    <property type="match status" value="1"/>
</dbReference>
<accession>A0A242BHE8</accession>
<dbReference type="Gene3D" id="2.170.130.30">
    <property type="match status" value="1"/>
</dbReference>
<name>A0A242BHE8_ENTFC</name>
<protein>
    <recommendedName>
        <fullName evidence="2">Transcobalamin-like C-terminal domain-containing protein</fullName>
    </recommendedName>
</protein>
<sequence length="130" mass="14590">MKKIIYSLLAMSVSVLMLTSCSTTNTSSTSNQKEEVKTSQKATITLQENGQNFLKKEVTFKKGETLLTILKQNFEVEENDGFITSLEERSQDEKTQTYWMFTVDGKSATTGAKEIELNNGQSVIFNLSKL</sequence>
<keyword evidence="1" id="KW-0732">Signal</keyword>
<feature type="chain" id="PRO_5039076754" description="Transcobalamin-like C-terminal domain-containing protein" evidence="1">
    <location>
        <begin position="23"/>
        <end position="130"/>
    </location>
</feature>
<evidence type="ECO:0000256" key="1">
    <source>
        <dbReference type="SAM" id="SignalP"/>
    </source>
</evidence>
<feature type="domain" description="Transcobalamin-like C-terminal" evidence="2">
    <location>
        <begin position="63"/>
        <end position="128"/>
    </location>
</feature>
<organism evidence="3 4">
    <name type="scientific">Enterococcus faecium</name>
    <name type="common">Streptococcus faecium</name>
    <dbReference type="NCBI Taxonomy" id="1352"/>
    <lineage>
        <taxon>Bacteria</taxon>
        <taxon>Bacillati</taxon>
        <taxon>Bacillota</taxon>
        <taxon>Bacilli</taxon>
        <taxon>Lactobacillales</taxon>
        <taxon>Enterococcaceae</taxon>
        <taxon>Enterococcus</taxon>
    </lineage>
</organism>
<dbReference type="PROSITE" id="PS51257">
    <property type="entry name" value="PROKAR_LIPOPROTEIN"/>
    <property type="match status" value="1"/>
</dbReference>
<feature type="signal peptide" evidence="1">
    <location>
        <begin position="1"/>
        <end position="22"/>
    </location>
</feature>
<gene>
    <name evidence="3" type="ORF">A5810_001179</name>
</gene>